<dbReference type="EMBL" id="BONN01000002">
    <property type="protein sequence ID" value="GIG31765.1"/>
    <property type="molecule type" value="Genomic_DNA"/>
</dbReference>
<comment type="cofactor">
    <cofactor evidence="11">
        <name>Mg(2+)</name>
        <dbReference type="ChEBI" id="CHEBI:18420"/>
    </cofactor>
    <text evidence="11">Binds 1 Mg(2+) ion per subunit.</text>
</comment>
<feature type="region of interest" description="Disordered" evidence="12">
    <location>
        <begin position="195"/>
        <end position="226"/>
    </location>
</feature>
<dbReference type="InterPro" id="IPR000623">
    <property type="entry name" value="Shikimate_kinase/TSH1"/>
</dbReference>
<evidence type="ECO:0000313" key="15">
    <source>
        <dbReference type="Proteomes" id="UP000618382"/>
    </source>
</evidence>
<evidence type="ECO:0000256" key="5">
    <source>
        <dbReference type="ARBA" id="ARBA00022679"/>
    </source>
</evidence>
<evidence type="ECO:0000259" key="13">
    <source>
        <dbReference type="SMART" id="SM00382"/>
    </source>
</evidence>
<keyword evidence="5 11" id="KW-0808">Transferase</keyword>
<feature type="domain" description="AAA+ ATPase" evidence="13">
    <location>
        <begin position="24"/>
        <end position="131"/>
    </location>
</feature>
<dbReference type="HAMAP" id="MF_00109">
    <property type="entry name" value="Shikimate_kinase"/>
    <property type="match status" value="1"/>
</dbReference>
<name>A0ABQ4D7R1_9CELL</name>
<comment type="caution">
    <text evidence="14">The sequence shown here is derived from an EMBL/GenBank/DDBJ whole genome shotgun (WGS) entry which is preliminary data.</text>
</comment>
<evidence type="ECO:0000256" key="12">
    <source>
        <dbReference type="SAM" id="MobiDB-lite"/>
    </source>
</evidence>
<keyword evidence="8 11" id="KW-0067">ATP-binding</keyword>
<dbReference type="InterPro" id="IPR031322">
    <property type="entry name" value="Shikimate/glucono_kinase"/>
</dbReference>
<evidence type="ECO:0000256" key="11">
    <source>
        <dbReference type="HAMAP-Rule" id="MF_00109"/>
    </source>
</evidence>
<dbReference type="SMART" id="SM00382">
    <property type="entry name" value="AAA"/>
    <property type="match status" value="1"/>
</dbReference>
<proteinExistence type="inferred from homology"/>
<feature type="binding site" evidence="11">
    <location>
        <position position="180"/>
    </location>
    <ligand>
        <name>ATP</name>
        <dbReference type="ChEBI" id="CHEBI:30616"/>
    </ligand>
</feature>
<dbReference type="PRINTS" id="PR01100">
    <property type="entry name" value="SHIKIMTKNASE"/>
</dbReference>
<organism evidence="14 15">
    <name type="scientific">Cellulomonas oligotrophica</name>
    <dbReference type="NCBI Taxonomy" id="931536"/>
    <lineage>
        <taxon>Bacteria</taxon>
        <taxon>Bacillati</taxon>
        <taxon>Actinomycetota</taxon>
        <taxon>Actinomycetes</taxon>
        <taxon>Micrococcales</taxon>
        <taxon>Cellulomonadaceae</taxon>
        <taxon>Cellulomonas</taxon>
    </lineage>
</organism>
<gene>
    <name evidence="11" type="primary">aroK</name>
    <name evidence="14" type="ORF">Col01nite_09240</name>
</gene>
<keyword evidence="6 11" id="KW-0547">Nucleotide-binding</keyword>
<keyword evidence="15" id="KW-1185">Reference proteome</keyword>
<feature type="binding site" evidence="11">
    <location>
        <position position="145"/>
    </location>
    <ligand>
        <name>ATP</name>
        <dbReference type="ChEBI" id="CHEBI:30616"/>
    </ligand>
</feature>
<evidence type="ECO:0000256" key="3">
    <source>
        <dbReference type="ARBA" id="ARBA00012154"/>
    </source>
</evidence>
<keyword evidence="9 11" id="KW-0057">Aromatic amino acid biosynthesis</keyword>
<feature type="compositionally biased region" description="Polar residues" evidence="12">
    <location>
        <begin position="202"/>
        <end position="217"/>
    </location>
</feature>
<dbReference type="Proteomes" id="UP000618382">
    <property type="component" value="Unassembled WGS sequence"/>
</dbReference>
<evidence type="ECO:0000256" key="8">
    <source>
        <dbReference type="ARBA" id="ARBA00022840"/>
    </source>
</evidence>
<comment type="pathway">
    <text evidence="1 11">Metabolic intermediate biosynthesis; chorismate biosynthesis; chorismate from D-erythrose 4-phosphate and phosphoenolpyruvate: step 5/7.</text>
</comment>
<dbReference type="CDD" id="cd00464">
    <property type="entry name" value="SK"/>
    <property type="match status" value="1"/>
</dbReference>
<comment type="subunit">
    <text evidence="11">Monomer.</text>
</comment>
<comment type="similarity">
    <text evidence="2 11">Belongs to the shikimate kinase family.</text>
</comment>
<evidence type="ECO:0000256" key="4">
    <source>
        <dbReference type="ARBA" id="ARBA00022605"/>
    </source>
</evidence>
<reference evidence="14 15" key="1">
    <citation type="submission" date="2021-01" db="EMBL/GenBank/DDBJ databases">
        <title>Whole genome shotgun sequence of Cellulomonas oligotrophica NBRC 109435.</title>
        <authorList>
            <person name="Komaki H."/>
            <person name="Tamura T."/>
        </authorList>
    </citation>
    <scope>NUCLEOTIDE SEQUENCE [LARGE SCALE GENOMIC DNA]</scope>
    <source>
        <strain evidence="14 15">NBRC 109435</strain>
    </source>
</reference>
<protein>
    <recommendedName>
        <fullName evidence="3 11">Shikimate kinase</fullName>
        <shortName evidence="11">SK</shortName>
        <ecNumber evidence="3 11">2.7.1.71</ecNumber>
    </recommendedName>
</protein>
<feature type="binding site" evidence="11">
    <location>
        <begin position="35"/>
        <end position="40"/>
    </location>
    <ligand>
        <name>ATP</name>
        <dbReference type="ChEBI" id="CHEBI:30616"/>
    </ligand>
</feature>
<feature type="binding site" evidence="11">
    <location>
        <position position="103"/>
    </location>
    <ligand>
        <name>substrate</name>
    </ligand>
</feature>
<keyword evidence="11" id="KW-0460">Magnesium</keyword>
<dbReference type="Pfam" id="PF01202">
    <property type="entry name" value="SKI"/>
    <property type="match status" value="1"/>
</dbReference>
<comment type="catalytic activity">
    <reaction evidence="10 11">
        <text>shikimate + ATP = 3-phosphoshikimate + ADP + H(+)</text>
        <dbReference type="Rhea" id="RHEA:13121"/>
        <dbReference type="ChEBI" id="CHEBI:15378"/>
        <dbReference type="ChEBI" id="CHEBI:30616"/>
        <dbReference type="ChEBI" id="CHEBI:36208"/>
        <dbReference type="ChEBI" id="CHEBI:145989"/>
        <dbReference type="ChEBI" id="CHEBI:456216"/>
        <dbReference type="EC" id="2.7.1.71"/>
    </reaction>
</comment>
<evidence type="ECO:0000256" key="2">
    <source>
        <dbReference type="ARBA" id="ARBA00006997"/>
    </source>
</evidence>
<comment type="subcellular location">
    <subcellularLocation>
        <location evidence="11">Cytoplasm</location>
    </subcellularLocation>
</comment>
<evidence type="ECO:0000256" key="7">
    <source>
        <dbReference type="ARBA" id="ARBA00022777"/>
    </source>
</evidence>
<sequence>MDPPPAGAERGVTLPPVPRPTTPQRPRIVLVGPPGAGKSTVAAALAERWQLQVRDTDADVEALAGRSVADIFVEDGEPAFRDLERTAVLAALDGHDGVLALGGGAVLDAGTQDALARYVRAGGVVVYLEVSLAHAAPRVGLNQARPLLLGNPRARWQQLMDARRPVYEAVSTLVVGTDGRRPHEVAEAIEEALAHRRVATPAEQQPTEQDPTGQQPAEQHPLEEDA</sequence>
<dbReference type="Gene3D" id="3.40.50.300">
    <property type="entry name" value="P-loop containing nucleotide triphosphate hydrolases"/>
    <property type="match status" value="1"/>
</dbReference>
<keyword evidence="7 11" id="KW-0418">Kinase</keyword>
<evidence type="ECO:0000313" key="14">
    <source>
        <dbReference type="EMBL" id="GIG31765.1"/>
    </source>
</evidence>
<accession>A0ABQ4D7R1</accession>
<dbReference type="InterPro" id="IPR003593">
    <property type="entry name" value="AAA+_ATPase"/>
</dbReference>
<keyword evidence="4 11" id="KW-0028">Amino-acid biosynthesis</keyword>
<comment type="function">
    <text evidence="11">Catalyzes the specific phosphorylation of the 3-hydroxyl group of shikimic acid using ATP as a cosubstrate.</text>
</comment>
<evidence type="ECO:0000256" key="9">
    <source>
        <dbReference type="ARBA" id="ARBA00023141"/>
    </source>
</evidence>
<feature type="region of interest" description="Disordered" evidence="12">
    <location>
        <begin position="1"/>
        <end position="26"/>
    </location>
</feature>
<dbReference type="PANTHER" id="PTHR21087:SF16">
    <property type="entry name" value="SHIKIMATE KINASE 1, CHLOROPLASTIC"/>
    <property type="match status" value="1"/>
</dbReference>
<evidence type="ECO:0000256" key="1">
    <source>
        <dbReference type="ARBA" id="ARBA00004842"/>
    </source>
</evidence>
<feature type="binding site" evidence="11">
    <location>
        <position position="57"/>
    </location>
    <ligand>
        <name>substrate</name>
    </ligand>
</feature>
<evidence type="ECO:0000256" key="10">
    <source>
        <dbReference type="ARBA" id="ARBA00048567"/>
    </source>
</evidence>
<dbReference type="EC" id="2.7.1.71" evidence="3 11"/>
<feature type="binding site" evidence="11">
    <location>
        <position position="39"/>
    </location>
    <ligand>
        <name>Mg(2+)</name>
        <dbReference type="ChEBI" id="CHEBI:18420"/>
    </ligand>
</feature>
<dbReference type="InterPro" id="IPR027417">
    <property type="entry name" value="P-loop_NTPase"/>
</dbReference>
<evidence type="ECO:0000256" key="6">
    <source>
        <dbReference type="ARBA" id="ARBA00022741"/>
    </source>
</evidence>
<dbReference type="SUPFAM" id="SSF52540">
    <property type="entry name" value="P-loop containing nucleoside triphosphate hydrolases"/>
    <property type="match status" value="1"/>
</dbReference>
<dbReference type="InterPro" id="IPR023000">
    <property type="entry name" value="Shikimate_kinase_CS"/>
</dbReference>
<feature type="binding site" evidence="11">
    <location>
        <position position="81"/>
    </location>
    <ligand>
        <name>substrate</name>
    </ligand>
</feature>
<dbReference type="PROSITE" id="PS01128">
    <property type="entry name" value="SHIKIMATE_KINASE"/>
    <property type="match status" value="1"/>
</dbReference>
<keyword evidence="11" id="KW-0479">Metal-binding</keyword>
<feature type="binding site" evidence="11">
    <location>
        <position position="163"/>
    </location>
    <ligand>
        <name>substrate</name>
    </ligand>
</feature>
<keyword evidence="11" id="KW-0963">Cytoplasm</keyword>
<dbReference type="PANTHER" id="PTHR21087">
    <property type="entry name" value="SHIKIMATE KINASE"/>
    <property type="match status" value="1"/>
</dbReference>